<gene>
    <name evidence="2" type="ORF">SAMN05444170_2673</name>
</gene>
<dbReference type="Gene3D" id="1.25.40.10">
    <property type="entry name" value="Tetratricopeptide repeat domain"/>
    <property type="match status" value="1"/>
</dbReference>
<dbReference type="AlphaFoldDB" id="A0A1M7TTZ8"/>
<keyword evidence="3" id="KW-1185">Reference proteome</keyword>
<evidence type="ECO:0000256" key="1">
    <source>
        <dbReference type="SAM" id="Phobius"/>
    </source>
</evidence>
<evidence type="ECO:0000313" key="3">
    <source>
        <dbReference type="Proteomes" id="UP000184096"/>
    </source>
</evidence>
<evidence type="ECO:0000313" key="2">
    <source>
        <dbReference type="EMBL" id="SHN74158.1"/>
    </source>
</evidence>
<dbReference type="Proteomes" id="UP000184096">
    <property type="component" value="Chromosome I"/>
</dbReference>
<keyword evidence="1" id="KW-1133">Transmembrane helix</keyword>
<feature type="transmembrane region" description="Helical" evidence="1">
    <location>
        <begin position="86"/>
        <end position="104"/>
    </location>
</feature>
<keyword evidence="1" id="KW-0472">Membrane</keyword>
<dbReference type="InterPro" id="IPR011990">
    <property type="entry name" value="TPR-like_helical_dom_sf"/>
</dbReference>
<accession>A0A1M7TTZ8</accession>
<dbReference type="EMBL" id="LT670849">
    <property type="protein sequence ID" value="SHN74158.1"/>
    <property type="molecule type" value="Genomic_DNA"/>
</dbReference>
<evidence type="ECO:0008006" key="4">
    <source>
        <dbReference type="Google" id="ProtNLM"/>
    </source>
</evidence>
<sequence>MAQDPRYNRSYQAPYDSDYASYDNQYAEPVDLDAFGSQLRSQHPSRSVATREEFLPDDSVPLFLSGADDDVRSSKFGRQRKNGSRVLKIGAFAAAALIATFVAVKNPFTVFANATASLMGSSEVRSAQAPAAPPRPAGPAAVASTPAMVAGPALATAAALPSRDEIAVALRTAHQNQAPEVQQPAAAVVATAAAPTVAMTPPVAPATPPAPAARRMDSDELANLMARAKALLASGDISPARLLLERAAEAHEASAALMLAQTYDPTVLGTQDIRNITPDPAMARTWYQRAAQLGSADAQRRLSQLQ</sequence>
<organism evidence="2 3">
    <name type="scientific">Bradyrhizobium erythrophlei</name>
    <dbReference type="NCBI Taxonomy" id="1437360"/>
    <lineage>
        <taxon>Bacteria</taxon>
        <taxon>Pseudomonadati</taxon>
        <taxon>Pseudomonadota</taxon>
        <taxon>Alphaproteobacteria</taxon>
        <taxon>Hyphomicrobiales</taxon>
        <taxon>Nitrobacteraceae</taxon>
        <taxon>Bradyrhizobium</taxon>
    </lineage>
</organism>
<proteinExistence type="predicted"/>
<protein>
    <recommendedName>
        <fullName evidence="4">Sel1 repeat-containing protein</fullName>
    </recommendedName>
</protein>
<name>A0A1M7TTZ8_9BRAD</name>
<dbReference type="SUPFAM" id="SSF81901">
    <property type="entry name" value="HCP-like"/>
    <property type="match status" value="1"/>
</dbReference>
<dbReference type="RefSeq" id="WP_156898512.1">
    <property type="nucleotide sequence ID" value="NZ_LT670849.1"/>
</dbReference>
<keyword evidence="1" id="KW-0812">Transmembrane</keyword>
<reference evidence="3" key="1">
    <citation type="submission" date="2016-11" db="EMBL/GenBank/DDBJ databases">
        <authorList>
            <person name="Varghese N."/>
            <person name="Submissions S."/>
        </authorList>
    </citation>
    <scope>NUCLEOTIDE SEQUENCE [LARGE SCALE GENOMIC DNA]</scope>
    <source>
        <strain evidence="3">GAS401</strain>
    </source>
</reference>
<dbReference type="OrthoDB" id="8237329at2"/>